<evidence type="ECO:0000256" key="4">
    <source>
        <dbReference type="ARBA" id="ARBA00021752"/>
    </source>
</evidence>
<evidence type="ECO:0000256" key="3">
    <source>
        <dbReference type="ARBA" id="ARBA00009071"/>
    </source>
</evidence>
<evidence type="ECO:0000256" key="10">
    <source>
        <dbReference type="SAM" id="Coils"/>
    </source>
</evidence>
<dbReference type="OrthoDB" id="6250277at2759"/>
<evidence type="ECO:0000256" key="5">
    <source>
        <dbReference type="ARBA" id="ARBA00022490"/>
    </source>
</evidence>
<dbReference type="InterPro" id="IPR042815">
    <property type="entry name" value="DRC10"/>
</dbReference>
<protein>
    <recommendedName>
        <fullName evidence="4">Dynein regulatory complex protein 10</fullName>
    </recommendedName>
</protein>
<keyword evidence="10" id="KW-0175">Coiled coil</keyword>
<evidence type="ECO:0000256" key="9">
    <source>
        <dbReference type="ARBA" id="ARBA00023273"/>
    </source>
</evidence>
<evidence type="ECO:0000256" key="8">
    <source>
        <dbReference type="ARBA" id="ARBA00023212"/>
    </source>
</evidence>
<comment type="function">
    <text evidence="1">Component of the nexin-dynein regulatory complex (N-DRC), a key regulator of ciliary/flagellar motility which maintains the alignment and integrity of the distal axoneme and regulates microtubule sliding in motile axonemes.</text>
</comment>
<dbReference type="PANTHER" id="PTHR31598">
    <property type="entry name" value="IQ DOMAIN-CONTAINING PROTEIN D"/>
    <property type="match status" value="1"/>
</dbReference>
<comment type="subcellular location">
    <subcellularLocation>
        <location evidence="2">Cytoplasm</location>
        <location evidence="2">Cytoskeleton</location>
        <location evidence="2">Flagellum axoneme</location>
    </subcellularLocation>
</comment>
<keyword evidence="12" id="KW-1185">Reference proteome</keyword>
<dbReference type="AlphaFoldDB" id="A0A3P7L5N9"/>
<evidence type="ECO:0000256" key="1">
    <source>
        <dbReference type="ARBA" id="ARBA00003029"/>
    </source>
</evidence>
<dbReference type="PANTHER" id="PTHR31598:SF1">
    <property type="entry name" value="DYNEIN REGULATORY COMPLEX PROTEIN 10"/>
    <property type="match status" value="1"/>
</dbReference>
<evidence type="ECO:0000256" key="6">
    <source>
        <dbReference type="ARBA" id="ARBA00022846"/>
    </source>
</evidence>
<organism evidence="11 12">
    <name type="scientific">Dibothriocephalus latus</name>
    <name type="common">Fish tapeworm</name>
    <name type="synonym">Diphyllobothrium latum</name>
    <dbReference type="NCBI Taxonomy" id="60516"/>
    <lineage>
        <taxon>Eukaryota</taxon>
        <taxon>Metazoa</taxon>
        <taxon>Spiralia</taxon>
        <taxon>Lophotrochozoa</taxon>
        <taxon>Platyhelminthes</taxon>
        <taxon>Cestoda</taxon>
        <taxon>Eucestoda</taxon>
        <taxon>Diphyllobothriidea</taxon>
        <taxon>Diphyllobothriidae</taxon>
        <taxon>Dibothriocephalus</taxon>
    </lineage>
</organism>
<accession>A0A3P7L5N9</accession>
<keyword evidence="5" id="KW-0963">Cytoplasm</keyword>
<sequence>MGQLNEVSEALDVALGRRQDREKEEMLYRRACMMSQMWDSTPSRESTTLRLSQDSINIKLPLPINMKLNQFLRILSSNDDTANKPVSNVDDLQNYECFSLEPGQRQLLDLLNKIREGVYQQLLFTCQEDIEREERYNSILKHTTELKTEVDWLNKQVEEKQNEALVETQKLDEKIAELKNDIASINTYSAENIKRIQADDQRQRALEEKDSEGMPSAFCVPAC</sequence>
<name>A0A3P7L5N9_DIBLA</name>
<evidence type="ECO:0000313" key="12">
    <source>
        <dbReference type="Proteomes" id="UP000281553"/>
    </source>
</evidence>
<comment type="similarity">
    <text evidence="3">Belongs to the DRC10 family.</text>
</comment>
<gene>
    <name evidence="11" type="ORF">DILT_LOCUS8576</name>
</gene>
<proteinExistence type="inferred from homology"/>
<keyword evidence="6" id="KW-0282">Flagellum</keyword>
<dbReference type="Proteomes" id="UP000281553">
    <property type="component" value="Unassembled WGS sequence"/>
</dbReference>
<evidence type="ECO:0000256" key="7">
    <source>
        <dbReference type="ARBA" id="ARBA00023069"/>
    </source>
</evidence>
<feature type="coiled-coil region" evidence="10">
    <location>
        <begin position="143"/>
        <end position="181"/>
    </location>
</feature>
<evidence type="ECO:0000256" key="2">
    <source>
        <dbReference type="ARBA" id="ARBA00004611"/>
    </source>
</evidence>
<dbReference type="EMBL" id="UYRU01054636">
    <property type="protein sequence ID" value="VDN12745.1"/>
    <property type="molecule type" value="Genomic_DNA"/>
</dbReference>
<reference evidence="11 12" key="1">
    <citation type="submission" date="2018-11" db="EMBL/GenBank/DDBJ databases">
        <authorList>
            <consortium name="Pathogen Informatics"/>
        </authorList>
    </citation>
    <scope>NUCLEOTIDE SEQUENCE [LARGE SCALE GENOMIC DNA]</scope>
</reference>
<keyword evidence="8" id="KW-0206">Cytoskeleton</keyword>
<evidence type="ECO:0000313" key="11">
    <source>
        <dbReference type="EMBL" id="VDN12745.1"/>
    </source>
</evidence>
<keyword evidence="9" id="KW-0966">Cell projection</keyword>
<keyword evidence="7" id="KW-0969">Cilium</keyword>